<name>A0A7J5B4Y1_9MICO</name>
<evidence type="ECO:0000313" key="2">
    <source>
        <dbReference type="Proteomes" id="UP000490386"/>
    </source>
</evidence>
<sequence length="171" mass="18815">MLGPDGSGKSTVISGLVALEPGVRSAHLGLWTRTRWSPLERVPGGGLALRLCRLIRGSFAARWHRYHGRTVVLDRVANEHVILGSDDPSLGGRLLRGASSRLMPSLDRVLILDAPSGVLWSRAGEFGPEQLERQRQRYLAFARRCERATVLDATRSPDAVATEVRELVRTT</sequence>
<dbReference type="Proteomes" id="UP000490386">
    <property type="component" value="Unassembled WGS sequence"/>
</dbReference>
<reference evidence="1 2" key="1">
    <citation type="submission" date="2019-09" db="EMBL/GenBank/DDBJ databases">
        <title>Phylogeny of genus Pseudoclavibacter and closely related genus.</title>
        <authorList>
            <person name="Li Y."/>
        </authorList>
    </citation>
    <scope>NUCLEOTIDE SEQUENCE [LARGE SCALE GENOMIC DNA]</scope>
    <source>
        <strain evidence="1 2">THG-MD12</strain>
    </source>
</reference>
<dbReference type="SUPFAM" id="SSF52540">
    <property type="entry name" value="P-loop containing nucleoside triphosphate hydrolases"/>
    <property type="match status" value="1"/>
</dbReference>
<dbReference type="EMBL" id="WBJX01000001">
    <property type="protein sequence ID" value="KAB1639238.1"/>
    <property type="molecule type" value="Genomic_DNA"/>
</dbReference>
<evidence type="ECO:0000313" key="1">
    <source>
        <dbReference type="EMBL" id="KAB1639238.1"/>
    </source>
</evidence>
<evidence type="ECO:0008006" key="3">
    <source>
        <dbReference type="Google" id="ProtNLM"/>
    </source>
</evidence>
<comment type="caution">
    <text evidence="1">The sequence shown here is derived from an EMBL/GenBank/DDBJ whole genome shotgun (WGS) entry which is preliminary data.</text>
</comment>
<gene>
    <name evidence="1" type="ORF">F8O03_02540</name>
</gene>
<organism evidence="1 2">
    <name type="scientific">Pseudoclavibacter terrae</name>
    <dbReference type="NCBI Taxonomy" id="1530195"/>
    <lineage>
        <taxon>Bacteria</taxon>
        <taxon>Bacillati</taxon>
        <taxon>Actinomycetota</taxon>
        <taxon>Actinomycetes</taxon>
        <taxon>Micrococcales</taxon>
        <taxon>Microbacteriaceae</taxon>
        <taxon>Pseudoclavibacter</taxon>
    </lineage>
</organism>
<dbReference type="OrthoDB" id="5122336at2"/>
<dbReference type="AlphaFoldDB" id="A0A7J5B4Y1"/>
<keyword evidence="2" id="KW-1185">Reference proteome</keyword>
<accession>A0A7J5B4Y1</accession>
<protein>
    <recommendedName>
        <fullName evidence="3">Thymidylate kinase</fullName>
    </recommendedName>
</protein>
<dbReference type="RefSeq" id="WP_151422250.1">
    <property type="nucleotide sequence ID" value="NZ_WBJX01000001.1"/>
</dbReference>
<proteinExistence type="predicted"/>
<dbReference type="InterPro" id="IPR027417">
    <property type="entry name" value="P-loop_NTPase"/>
</dbReference>
<dbReference type="Gene3D" id="3.40.50.300">
    <property type="entry name" value="P-loop containing nucleotide triphosphate hydrolases"/>
    <property type="match status" value="1"/>
</dbReference>